<gene>
    <name evidence="8" type="ORF">A2W05_01850</name>
</gene>
<keyword evidence="3" id="KW-0479">Metal-binding</keyword>
<dbReference type="Gene3D" id="3.80.30.20">
    <property type="entry name" value="tm_1862 like domain"/>
    <property type="match status" value="1"/>
</dbReference>
<dbReference type="SFLD" id="SFLDS00029">
    <property type="entry name" value="Radical_SAM"/>
    <property type="match status" value="1"/>
</dbReference>
<dbReference type="Pfam" id="PF04055">
    <property type="entry name" value="Radical_SAM"/>
    <property type="match status" value="1"/>
</dbReference>
<dbReference type="GO" id="GO:0003824">
    <property type="term" value="F:catalytic activity"/>
    <property type="evidence" value="ECO:0007669"/>
    <property type="project" value="InterPro"/>
</dbReference>
<evidence type="ECO:0000259" key="6">
    <source>
        <dbReference type="PROSITE" id="PS51332"/>
    </source>
</evidence>
<dbReference type="PROSITE" id="PS51918">
    <property type="entry name" value="RADICAL_SAM"/>
    <property type="match status" value="1"/>
</dbReference>
<dbReference type="InterPro" id="IPR007197">
    <property type="entry name" value="rSAM"/>
</dbReference>
<dbReference type="InterPro" id="IPR034466">
    <property type="entry name" value="Methyltransferase_Class_B"/>
</dbReference>
<protein>
    <submittedName>
        <fullName evidence="8">Uncharacterized protein</fullName>
    </submittedName>
</protein>
<accession>A0A1F7RXS5</accession>
<dbReference type="InterPro" id="IPR006158">
    <property type="entry name" value="Cobalamin-bd"/>
</dbReference>
<dbReference type="GO" id="GO:0031419">
    <property type="term" value="F:cobalamin binding"/>
    <property type="evidence" value="ECO:0007669"/>
    <property type="project" value="InterPro"/>
</dbReference>
<dbReference type="InterPro" id="IPR023404">
    <property type="entry name" value="rSAM_horseshoe"/>
</dbReference>
<evidence type="ECO:0000313" key="8">
    <source>
        <dbReference type="EMBL" id="OGL45657.1"/>
    </source>
</evidence>
<dbReference type="InterPro" id="IPR036724">
    <property type="entry name" value="Cobalamin-bd_sf"/>
</dbReference>
<dbReference type="PROSITE" id="PS51332">
    <property type="entry name" value="B12_BINDING"/>
    <property type="match status" value="1"/>
</dbReference>
<proteinExistence type="predicted"/>
<comment type="caution">
    <text evidence="8">The sequence shown here is derived from an EMBL/GenBank/DDBJ whole genome shotgun (WGS) entry which is preliminary data.</text>
</comment>
<evidence type="ECO:0000259" key="7">
    <source>
        <dbReference type="PROSITE" id="PS51918"/>
    </source>
</evidence>
<evidence type="ECO:0000256" key="5">
    <source>
        <dbReference type="ARBA" id="ARBA00023014"/>
    </source>
</evidence>
<dbReference type="SUPFAM" id="SSF102114">
    <property type="entry name" value="Radical SAM enzymes"/>
    <property type="match status" value="1"/>
</dbReference>
<keyword evidence="4" id="KW-0408">Iron</keyword>
<dbReference type="EMBL" id="MGDE01000122">
    <property type="protein sequence ID" value="OGL45657.1"/>
    <property type="molecule type" value="Genomic_DNA"/>
</dbReference>
<dbReference type="InterPro" id="IPR058240">
    <property type="entry name" value="rSAM_sf"/>
</dbReference>
<keyword evidence="2" id="KW-0949">S-adenosyl-L-methionine</keyword>
<name>A0A1F7RXS5_9BACT</name>
<feature type="domain" description="Radical SAM core" evidence="7">
    <location>
        <begin position="180"/>
        <end position="407"/>
    </location>
</feature>
<dbReference type="GO" id="GO:0046872">
    <property type="term" value="F:metal ion binding"/>
    <property type="evidence" value="ECO:0007669"/>
    <property type="project" value="UniProtKB-KW"/>
</dbReference>
<dbReference type="Gene3D" id="3.40.50.280">
    <property type="entry name" value="Cobalamin-binding domain"/>
    <property type="match status" value="1"/>
</dbReference>
<reference evidence="8 9" key="1">
    <citation type="journal article" date="2016" name="Nat. Commun.">
        <title>Thousands of microbial genomes shed light on interconnected biogeochemical processes in an aquifer system.</title>
        <authorList>
            <person name="Anantharaman K."/>
            <person name="Brown C.T."/>
            <person name="Hug L.A."/>
            <person name="Sharon I."/>
            <person name="Castelle C.J."/>
            <person name="Probst A.J."/>
            <person name="Thomas B.C."/>
            <person name="Singh A."/>
            <person name="Wilkins M.J."/>
            <person name="Karaoz U."/>
            <person name="Brodie E.L."/>
            <person name="Williams K.H."/>
            <person name="Hubbard S.S."/>
            <person name="Banfield J.F."/>
        </authorList>
    </citation>
    <scope>NUCLEOTIDE SEQUENCE [LARGE SCALE GENOMIC DNA]</scope>
</reference>
<dbReference type="SMART" id="SM00729">
    <property type="entry name" value="Elp3"/>
    <property type="match status" value="1"/>
</dbReference>
<dbReference type="CDD" id="cd02068">
    <property type="entry name" value="radical_SAM_B12_BD"/>
    <property type="match status" value="1"/>
</dbReference>
<keyword evidence="5" id="KW-0411">Iron-sulfur</keyword>
<dbReference type="AlphaFoldDB" id="A0A1F7RXS5"/>
<dbReference type="GO" id="GO:0051539">
    <property type="term" value="F:4 iron, 4 sulfur cluster binding"/>
    <property type="evidence" value="ECO:0007669"/>
    <property type="project" value="UniProtKB-KW"/>
</dbReference>
<evidence type="ECO:0000256" key="3">
    <source>
        <dbReference type="ARBA" id="ARBA00022723"/>
    </source>
</evidence>
<evidence type="ECO:0000313" key="9">
    <source>
        <dbReference type="Proteomes" id="UP000178797"/>
    </source>
</evidence>
<dbReference type="SFLD" id="SFLDG01123">
    <property type="entry name" value="methyltransferase_(Class_B)"/>
    <property type="match status" value="1"/>
</dbReference>
<dbReference type="PANTHER" id="PTHR43409">
    <property type="entry name" value="ANAEROBIC MAGNESIUM-PROTOPORPHYRIN IX MONOMETHYL ESTER CYCLASE-RELATED"/>
    <property type="match status" value="1"/>
</dbReference>
<evidence type="ECO:0000256" key="2">
    <source>
        <dbReference type="ARBA" id="ARBA00022691"/>
    </source>
</evidence>
<dbReference type="SUPFAM" id="SSF52242">
    <property type="entry name" value="Cobalamin (vitamin B12)-binding domain"/>
    <property type="match status" value="1"/>
</dbReference>
<dbReference type="InterPro" id="IPR006638">
    <property type="entry name" value="Elp3/MiaA/NifB-like_rSAM"/>
</dbReference>
<feature type="domain" description="B12-binding" evidence="6">
    <location>
        <begin position="8"/>
        <end position="148"/>
    </location>
</feature>
<sequence>MKSMKVALIFPGISAVGFDSFGKGMEESWISHGLCLITAYAKKHGFNPGLIDLRRLKGWEHLAEEIKRRSPDAVGITMMSVDYNPAMKCIEIIKEISPDTKVIVGGPHPSIMIDEVKTDRKIDYIITGEGEISFTKLLEEIGSGGSSQRIIEGEKPDLDILPFADRELFGDLEFPLPVEGFNPPFVTIIAGRGCIYNCSFCQPAERLIFGRKVRRRSVDNVISELKDLRDKYNFQSMMIHDDCLTEDRDWVKEFCEKYKGNKFTQPFACQTRADIVCNNEDMVKLMADSGLSLYFIGFESGNQRILNFLRKGTKVADNFKASDICRKYGIKIWANYMVGIPTETREEVMDTVNMIKKIKPDHYSPAFFTPHPGSDLFTYCEENKLSLIKSHDSYRRNATECKIKGIDYEFLHSALNTSMGIKVPLIKGSTVSNLKALVRPFFNNHPGLKKIIKNFLGTS</sequence>
<dbReference type="Pfam" id="PF02310">
    <property type="entry name" value="B12-binding"/>
    <property type="match status" value="1"/>
</dbReference>
<evidence type="ECO:0000256" key="4">
    <source>
        <dbReference type="ARBA" id="ARBA00023004"/>
    </source>
</evidence>
<dbReference type="SFLD" id="SFLDG01082">
    <property type="entry name" value="B12-binding_domain_containing"/>
    <property type="match status" value="1"/>
</dbReference>
<organism evidence="8 9">
    <name type="scientific">Candidatus Schekmanbacteria bacterium RBG_16_38_10</name>
    <dbReference type="NCBI Taxonomy" id="1817879"/>
    <lineage>
        <taxon>Bacteria</taxon>
        <taxon>Candidatus Schekmaniibacteriota</taxon>
    </lineage>
</organism>
<evidence type="ECO:0000256" key="1">
    <source>
        <dbReference type="ARBA" id="ARBA00001966"/>
    </source>
</evidence>
<dbReference type="InterPro" id="IPR051198">
    <property type="entry name" value="BchE-like"/>
</dbReference>
<dbReference type="Proteomes" id="UP000178797">
    <property type="component" value="Unassembled WGS sequence"/>
</dbReference>
<comment type="cofactor">
    <cofactor evidence="1">
        <name>[4Fe-4S] cluster</name>
        <dbReference type="ChEBI" id="CHEBI:49883"/>
    </cofactor>
</comment>